<dbReference type="InterPro" id="IPR010323">
    <property type="entry name" value="DUF924"/>
</dbReference>
<accession>A0A127QLX2</accession>
<protein>
    <recommendedName>
        <fullName evidence="3">Transmembrane protein</fullName>
    </recommendedName>
</protein>
<gene>
    <name evidence="1" type="ORF">CAter282_3338</name>
</gene>
<dbReference type="Gene3D" id="1.25.40.10">
    <property type="entry name" value="Tetratricopeptide repeat domain"/>
    <property type="match status" value="1"/>
</dbReference>
<evidence type="ECO:0000313" key="1">
    <source>
        <dbReference type="EMBL" id="AMP11033.1"/>
    </source>
</evidence>
<evidence type="ECO:0000313" key="2">
    <source>
        <dbReference type="Proteomes" id="UP000071778"/>
    </source>
</evidence>
<name>A0A127QLX2_9BURK</name>
<organism evidence="1 2">
    <name type="scientific">Collimonas arenae</name>
    <dbReference type="NCBI Taxonomy" id="279058"/>
    <lineage>
        <taxon>Bacteria</taxon>
        <taxon>Pseudomonadati</taxon>
        <taxon>Pseudomonadota</taxon>
        <taxon>Betaproteobacteria</taxon>
        <taxon>Burkholderiales</taxon>
        <taxon>Oxalobacteraceae</taxon>
        <taxon>Collimonas</taxon>
    </lineage>
</organism>
<dbReference type="AlphaFoldDB" id="A0A127QLX2"/>
<dbReference type="Pfam" id="PF06041">
    <property type="entry name" value="DUF924"/>
    <property type="match status" value="1"/>
</dbReference>
<proteinExistence type="predicted"/>
<dbReference type="Gene3D" id="1.20.58.320">
    <property type="entry name" value="TPR-like"/>
    <property type="match status" value="1"/>
</dbReference>
<dbReference type="SUPFAM" id="SSF48452">
    <property type="entry name" value="TPR-like"/>
    <property type="match status" value="1"/>
</dbReference>
<keyword evidence="2" id="KW-1185">Reference proteome</keyword>
<dbReference type="PATRIC" id="fig|279058.17.peg.3631"/>
<reference evidence="1 2" key="1">
    <citation type="submission" date="2015-11" db="EMBL/GenBank/DDBJ databases">
        <title>Exploring the genomic traits of fungus-feeding bacterial genus Collimonas.</title>
        <authorList>
            <person name="Song C."/>
            <person name="Schmidt R."/>
            <person name="de Jager V."/>
            <person name="Krzyzanowska D."/>
            <person name="Jongedijk E."/>
            <person name="Cankar K."/>
            <person name="Beekwilder J."/>
            <person name="van Veen A."/>
            <person name="de Boer W."/>
            <person name="van Veen J.A."/>
            <person name="Garbeva P."/>
        </authorList>
    </citation>
    <scope>NUCLEOTIDE SEQUENCE [LARGE SCALE GENOMIC DNA]</scope>
    <source>
        <strain evidence="1 2">Ter282</strain>
    </source>
</reference>
<dbReference type="InterPro" id="IPR011990">
    <property type="entry name" value="TPR-like_helical_dom_sf"/>
</dbReference>
<sequence length="211" mass="24243">MNRQPANAESIQMENIQSIRTFWFADNPDDAVTARQQGRLWWGKNSAVDLQIRQRFETTLLAAGQGQLADWEKSPQGVLALVLLTDQFPRNMYRDTPRSFAFDSLARRFCRIGLQPDFYSALRPIERSFLHLPLTHSELLADQEQAVALAAALADIVSPEQREIFAGYQSFAIRHRDIIARFGRFPHRNRILQRQPTAEELDFLQQPGSSF</sequence>
<dbReference type="EMBL" id="CP013235">
    <property type="protein sequence ID" value="AMP11033.1"/>
    <property type="molecule type" value="Genomic_DNA"/>
</dbReference>
<evidence type="ECO:0008006" key="3">
    <source>
        <dbReference type="Google" id="ProtNLM"/>
    </source>
</evidence>
<dbReference type="Proteomes" id="UP000071778">
    <property type="component" value="Chromosome"/>
</dbReference>